<comment type="subunit">
    <text evidence="1">Homodimer.</text>
</comment>
<dbReference type="Gene3D" id="3.30.70.100">
    <property type="match status" value="1"/>
</dbReference>
<dbReference type="InterPro" id="IPR013097">
    <property type="entry name" value="Dabb"/>
</dbReference>
<dbReference type="EMBL" id="VAHF01000005">
    <property type="protein sequence ID" value="TXG61634.1"/>
    <property type="molecule type" value="Genomic_DNA"/>
</dbReference>
<dbReference type="SUPFAM" id="SSF54909">
    <property type="entry name" value="Dimeric alpha+beta barrel"/>
    <property type="match status" value="2"/>
</dbReference>
<dbReference type="AlphaFoldDB" id="A0A5C7HXS6"/>
<dbReference type="Pfam" id="PF07876">
    <property type="entry name" value="Dabb"/>
    <property type="match status" value="2"/>
</dbReference>
<name>A0A5C7HXS6_9ROSI</name>
<dbReference type="Proteomes" id="UP000323000">
    <property type="component" value="Chromosome 5"/>
</dbReference>
<protein>
    <recommendedName>
        <fullName evidence="2">Stress-response A/B barrel domain-containing protein</fullName>
    </recommendedName>
</protein>
<keyword evidence="4" id="KW-1185">Reference proteome</keyword>
<evidence type="ECO:0000313" key="4">
    <source>
        <dbReference type="Proteomes" id="UP000323000"/>
    </source>
</evidence>
<gene>
    <name evidence="3" type="ORF">EZV62_012997</name>
</gene>
<dbReference type="OrthoDB" id="42919at2759"/>
<proteinExistence type="predicted"/>
<feature type="domain" description="Stress-response A/B barrel" evidence="2">
    <location>
        <begin position="44"/>
        <end position="139"/>
    </location>
</feature>
<evidence type="ECO:0000256" key="1">
    <source>
        <dbReference type="ARBA" id="ARBA00011738"/>
    </source>
</evidence>
<reference evidence="4" key="1">
    <citation type="journal article" date="2019" name="Gigascience">
        <title>De novo genome assembly of the endangered Acer yangbiense, a plant species with extremely small populations endemic to Yunnan Province, China.</title>
        <authorList>
            <person name="Yang J."/>
            <person name="Wariss H.M."/>
            <person name="Tao L."/>
            <person name="Zhang R."/>
            <person name="Yun Q."/>
            <person name="Hollingsworth P."/>
            <person name="Dao Z."/>
            <person name="Luo G."/>
            <person name="Guo H."/>
            <person name="Ma Y."/>
            <person name="Sun W."/>
        </authorList>
    </citation>
    <scope>NUCLEOTIDE SEQUENCE [LARGE SCALE GENOMIC DNA]</scope>
    <source>
        <strain evidence="4">cv. Malutang</strain>
    </source>
</reference>
<dbReference type="PANTHER" id="PTHR33178">
    <property type="match status" value="1"/>
</dbReference>
<dbReference type="InterPro" id="IPR044662">
    <property type="entry name" value="HS1/DABB1-like"/>
</dbReference>
<comment type="caution">
    <text evidence="3">The sequence shown here is derived from an EMBL/GenBank/DDBJ whole genome shotgun (WGS) entry which is preliminary data.</text>
</comment>
<organism evidence="3 4">
    <name type="scientific">Acer yangbiense</name>
    <dbReference type="NCBI Taxonomy" id="1000413"/>
    <lineage>
        <taxon>Eukaryota</taxon>
        <taxon>Viridiplantae</taxon>
        <taxon>Streptophyta</taxon>
        <taxon>Embryophyta</taxon>
        <taxon>Tracheophyta</taxon>
        <taxon>Spermatophyta</taxon>
        <taxon>Magnoliopsida</taxon>
        <taxon>eudicotyledons</taxon>
        <taxon>Gunneridae</taxon>
        <taxon>Pentapetalae</taxon>
        <taxon>rosids</taxon>
        <taxon>malvids</taxon>
        <taxon>Sapindales</taxon>
        <taxon>Sapindaceae</taxon>
        <taxon>Hippocastanoideae</taxon>
        <taxon>Acereae</taxon>
        <taxon>Acer</taxon>
    </lineage>
</organism>
<dbReference type="InterPro" id="IPR011008">
    <property type="entry name" value="Dimeric_a/b-barrel"/>
</dbReference>
<feature type="domain" description="Stress-response A/B barrel" evidence="2">
    <location>
        <begin position="155"/>
        <end position="247"/>
    </location>
</feature>
<accession>A0A5C7HXS6</accession>
<dbReference type="PANTHER" id="PTHR33178:SF3">
    <property type="entry name" value="STRESS-RESPONSE A_B BARREL DOMAIN-CONTAINING PROTEIN UP3"/>
    <property type="match status" value="1"/>
</dbReference>
<evidence type="ECO:0000259" key="2">
    <source>
        <dbReference type="PROSITE" id="PS51502"/>
    </source>
</evidence>
<evidence type="ECO:0000313" key="3">
    <source>
        <dbReference type="EMBL" id="TXG61634.1"/>
    </source>
</evidence>
<sequence length="247" mass="26983">MLCMRALPLLSTPFSLTFSSPKRLPKLKSSFSVKSAMSSSSSTIEHVVLLKVKPDADSSKVDTMITDLKGLISIDNVLYLTCGPVLSTAGSSLLTFTYMLHSRYNSKADLDNYLQNPNHLSVVKDYVIPLSDDIMSIDWVADRTPNTIVIPTGCAVRVTFLKLKENLGEEVKDVVLGVIKENNENLGGIKQFTCGEIFSPALAKGFSIASIAIFKGINEMEEADLNLDRVKDYVESVIAVDFVVPSP</sequence>
<dbReference type="SMART" id="SM00886">
    <property type="entry name" value="Dabb"/>
    <property type="match status" value="1"/>
</dbReference>
<dbReference type="PROSITE" id="PS51502">
    <property type="entry name" value="S_R_A_B_BARREL"/>
    <property type="match status" value="2"/>
</dbReference>